<evidence type="ECO:0000313" key="2">
    <source>
        <dbReference type="EMBL" id="MBP5856767.1"/>
    </source>
</evidence>
<dbReference type="InterPro" id="IPR011008">
    <property type="entry name" value="Dimeric_a/b-barrel"/>
</dbReference>
<comment type="caution">
    <text evidence="2">The sequence shown here is derived from an EMBL/GenBank/DDBJ whole genome shotgun (WGS) entry which is preliminary data.</text>
</comment>
<proteinExistence type="predicted"/>
<evidence type="ECO:0000259" key="1">
    <source>
        <dbReference type="PROSITE" id="PS51725"/>
    </source>
</evidence>
<protein>
    <submittedName>
        <fullName evidence="2">Antibiotic biosynthesis monooxygenase</fullName>
    </submittedName>
</protein>
<sequence length="107" mass="11916">MIVLSVVFTVESSRVEAFRAAVLGQAAQSLANEPGCLRFDVATDPEDETRFHLYEVYTDEKAVEAHRATGYFADFRGTVDPWTKGRELQTWTLIGPEAIDPPPSARE</sequence>
<keyword evidence="3" id="KW-1185">Reference proteome</keyword>
<accession>A0A8J7V2D5</accession>
<dbReference type="PANTHER" id="PTHR33336">
    <property type="entry name" value="QUINOL MONOOXYGENASE YGIN-RELATED"/>
    <property type="match status" value="1"/>
</dbReference>
<dbReference type="SUPFAM" id="SSF54909">
    <property type="entry name" value="Dimeric alpha+beta barrel"/>
    <property type="match status" value="1"/>
</dbReference>
<evidence type="ECO:0000313" key="3">
    <source>
        <dbReference type="Proteomes" id="UP000672602"/>
    </source>
</evidence>
<dbReference type="EMBL" id="JAGMWN010000003">
    <property type="protein sequence ID" value="MBP5856767.1"/>
    <property type="molecule type" value="Genomic_DNA"/>
</dbReference>
<feature type="domain" description="ABM" evidence="1">
    <location>
        <begin position="2"/>
        <end position="93"/>
    </location>
</feature>
<dbReference type="RefSeq" id="WP_210681361.1">
    <property type="nucleotide sequence ID" value="NZ_JAGMWN010000003.1"/>
</dbReference>
<dbReference type="AlphaFoldDB" id="A0A8J7V2D5"/>
<dbReference type="GO" id="GO:0005829">
    <property type="term" value="C:cytosol"/>
    <property type="evidence" value="ECO:0007669"/>
    <property type="project" value="TreeGrafter"/>
</dbReference>
<dbReference type="PROSITE" id="PS51725">
    <property type="entry name" value="ABM"/>
    <property type="match status" value="1"/>
</dbReference>
<organism evidence="2 3">
    <name type="scientific">Marivibrio halodurans</name>
    <dbReference type="NCBI Taxonomy" id="2039722"/>
    <lineage>
        <taxon>Bacteria</taxon>
        <taxon>Pseudomonadati</taxon>
        <taxon>Pseudomonadota</taxon>
        <taxon>Alphaproteobacteria</taxon>
        <taxon>Rhodospirillales</taxon>
        <taxon>Rhodospirillaceae</taxon>
        <taxon>Marivibrio</taxon>
    </lineage>
</organism>
<dbReference type="Pfam" id="PF03992">
    <property type="entry name" value="ABM"/>
    <property type="match status" value="1"/>
</dbReference>
<dbReference type="Proteomes" id="UP000672602">
    <property type="component" value="Unassembled WGS sequence"/>
</dbReference>
<reference evidence="2" key="1">
    <citation type="submission" date="2021-04" db="EMBL/GenBank/DDBJ databases">
        <authorList>
            <person name="Zhang D.-C."/>
        </authorList>
    </citation>
    <scope>NUCLEOTIDE SEQUENCE</scope>
    <source>
        <strain evidence="2">CGMCC 1.15697</strain>
    </source>
</reference>
<dbReference type="InterPro" id="IPR050744">
    <property type="entry name" value="AI-2_Isomerase_LsrG"/>
</dbReference>
<keyword evidence="2" id="KW-0560">Oxidoreductase</keyword>
<gene>
    <name evidence="2" type="ORF">KAJ83_07090</name>
</gene>
<dbReference type="Gene3D" id="3.30.70.100">
    <property type="match status" value="1"/>
</dbReference>
<dbReference type="PANTHER" id="PTHR33336:SF1">
    <property type="entry name" value="(4S)-4-HYDROXY-5-PHOSPHONOOXYPENTANE-2,3-DIONE ISOMERASE"/>
    <property type="match status" value="1"/>
</dbReference>
<dbReference type="InterPro" id="IPR007138">
    <property type="entry name" value="ABM_dom"/>
</dbReference>
<dbReference type="GO" id="GO:0004497">
    <property type="term" value="F:monooxygenase activity"/>
    <property type="evidence" value="ECO:0007669"/>
    <property type="project" value="UniProtKB-KW"/>
</dbReference>
<name>A0A8J7V2D5_9PROT</name>
<keyword evidence="2" id="KW-0503">Monooxygenase</keyword>